<dbReference type="GO" id="GO:0019546">
    <property type="term" value="P:L-arginine deiminase pathway"/>
    <property type="evidence" value="ECO:0007669"/>
    <property type="project" value="TreeGrafter"/>
</dbReference>
<dbReference type="AlphaFoldDB" id="A6TNB2"/>
<organism evidence="1 2">
    <name type="scientific">Alkaliphilus metalliredigens (strain QYMF)</name>
    <dbReference type="NCBI Taxonomy" id="293826"/>
    <lineage>
        <taxon>Bacteria</taxon>
        <taxon>Bacillati</taxon>
        <taxon>Bacillota</taxon>
        <taxon>Clostridia</taxon>
        <taxon>Peptostreptococcales</taxon>
        <taxon>Natronincolaceae</taxon>
        <taxon>Alkaliphilus</taxon>
    </lineage>
</organism>
<sequence>MRVFTKNEYERICYCLMAYPCNLLIVDANNIFSKDMDKNLAISQYNRLVNILVECGVKVQFLDLDSSPSQVFTRDIGFIIENILFISKMTDPLRQSEIKGLIQLAKKHKIKIHLMSHNVEGGDVIVHDNKIFIGQGNRSNERAAEEIAAVLSQNNMEYQIIKVLFDTTKIHLDCVFSILDKDTCLISDDVFKPQNIKDHFSKTIEVPKDQVDILAANIINLGQNRILCCSESLTHILQDHGYHTSFIEFSEVIKVGGSIGCCVLPILREENT</sequence>
<dbReference type="STRING" id="293826.Amet_1484"/>
<keyword evidence="2" id="KW-1185">Reference proteome</keyword>
<dbReference type="Proteomes" id="UP000001572">
    <property type="component" value="Chromosome"/>
</dbReference>
<keyword evidence="1" id="KW-0808">Transferase</keyword>
<proteinExistence type="predicted"/>
<evidence type="ECO:0000313" key="2">
    <source>
        <dbReference type="Proteomes" id="UP000001572"/>
    </source>
</evidence>
<dbReference type="GO" id="GO:0016990">
    <property type="term" value="F:arginine deiminase activity"/>
    <property type="evidence" value="ECO:0007669"/>
    <property type="project" value="TreeGrafter"/>
</dbReference>
<reference evidence="2" key="1">
    <citation type="journal article" date="2016" name="Genome Announc.">
        <title>Complete genome sequence of Alkaliphilus metalliredigens strain QYMF, an alkaliphilic and metal-reducing bacterium isolated from borax-contaminated leachate ponds.</title>
        <authorList>
            <person name="Hwang C."/>
            <person name="Copeland A."/>
            <person name="Lucas S."/>
            <person name="Lapidus A."/>
            <person name="Barry K."/>
            <person name="Detter J.C."/>
            <person name="Glavina Del Rio T."/>
            <person name="Hammon N."/>
            <person name="Israni S."/>
            <person name="Dalin E."/>
            <person name="Tice H."/>
            <person name="Pitluck S."/>
            <person name="Chertkov O."/>
            <person name="Brettin T."/>
            <person name="Bruce D."/>
            <person name="Han C."/>
            <person name="Schmutz J."/>
            <person name="Larimer F."/>
            <person name="Land M.L."/>
            <person name="Hauser L."/>
            <person name="Kyrpides N."/>
            <person name="Mikhailova N."/>
            <person name="Ye Q."/>
            <person name="Zhou J."/>
            <person name="Richardson P."/>
            <person name="Fields M.W."/>
        </authorList>
    </citation>
    <scope>NUCLEOTIDE SEQUENCE [LARGE SCALE GENOMIC DNA]</scope>
    <source>
        <strain evidence="2">QYMF</strain>
    </source>
</reference>
<accession>A6TNB2</accession>
<dbReference type="PANTHER" id="PTHR47271">
    <property type="entry name" value="ARGININE DEIMINASE"/>
    <property type="match status" value="1"/>
</dbReference>
<dbReference type="SUPFAM" id="SSF55909">
    <property type="entry name" value="Pentein"/>
    <property type="match status" value="1"/>
</dbReference>
<dbReference type="EMBL" id="CP000724">
    <property type="protein sequence ID" value="ABR47680.1"/>
    <property type="molecule type" value="Genomic_DNA"/>
</dbReference>
<dbReference type="eggNOG" id="COG1834">
    <property type="taxonomic scope" value="Bacteria"/>
</dbReference>
<dbReference type="RefSeq" id="WP_012062718.1">
    <property type="nucleotide sequence ID" value="NC_009633.1"/>
</dbReference>
<name>A6TNB2_ALKMQ</name>
<gene>
    <name evidence="1" type="ordered locus">Amet_1484</name>
</gene>
<dbReference type="HOGENOM" id="CLU_057463_2_0_9"/>
<dbReference type="Gene3D" id="3.75.10.10">
    <property type="entry name" value="L-arginine/glycine Amidinotransferase, Chain A"/>
    <property type="match status" value="1"/>
</dbReference>
<dbReference type="Pfam" id="PF19420">
    <property type="entry name" value="DDAH_eukar"/>
    <property type="match status" value="1"/>
</dbReference>
<dbReference type="KEGG" id="amt:Amet_1484"/>
<dbReference type="GO" id="GO:0016740">
    <property type="term" value="F:transferase activity"/>
    <property type="evidence" value="ECO:0007669"/>
    <property type="project" value="UniProtKB-KW"/>
</dbReference>
<protein>
    <submittedName>
        <fullName evidence="1">Amidinotransferase</fullName>
    </submittedName>
</protein>
<evidence type="ECO:0000313" key="1">
    <source>
        <dbReference type="EMBL" id="ABR47680.1"/>
    </source>
</evidence>
<dbReference type="PANTHER" id="PTHR47271:SF2">
    <property type="entry name" value="ARGININE DEIMINASE"/>
    <property type="match status" value="1"/>
</dbReference>